<dbReference type="SUPFAM" id="SSF47661">
    <property type="entry name" value="t-snare proteins"/>
    <property type="match status" value="1"/>
</dbReference>
<feature type="region of interest" description="Disordered" evidence="10">
    <location>
        <begin position="260"/>
        <end position="311"/>
    </location>
</feature>
<name>A0A316YNG7_9BASI</name>
<dbReference type="InterPro" id="IPR006012">
    <property type="entry name" value="Syntaxin/epimorphin_CS"/>
</dbReference>
<dbReference type="Pfam" id="PF05739">
    <property type="entry name" value="SNARE"/>
    <property type="match status" value="1"/>
</dbReference>
<dbReference type="GO" id="GO:0000149">
    <property type="term" value="F:SNARE binding"/>
    <property type="evidence" value="ECO:0007669"/>
    <property type="project" value="TreeGrafter"/>
</dbReference>
<feature type="compositionally biased region" description="Gly residues" evidence="10">
    <location>
        <begin position="53"/>
        <end position="80"/>
    </location>
</feature>
<evidence type="ECO:0000256" key="10">
    <source>
        <dbReference type="SAM" id="MobiDB-lite"/>
    </source>
</evidence>
<dbReference type="InterPro" id="IPR010989">
    <property type="entry name" value="SNARE"/>
</dbReference>
<protein>
    <submittedName>
        <fullName evidence="13">t-SNARE</fullName>
    </submittedName>
</protein>
<keyword evidence="5" id="KW-0653">Protein transport</keyword>
<evidence type="ECO:0000256" key="2">
    <source>
        <dbReference type="ARBA" id="ARBA00009063"/>
    </source>
</evidence>
<feature type="compositionally biased region" description="Polar residues" evidence="10">
    <location>
        <begin position="1"/>
        <end position="10"/>
    </location>
</feature>
<dbReference type="InParanoid" id="A0A316YNG7"/>
<comment type="subcellular location">
    <subcellularLocation>
        <location evidence="1">Golgi apparatus membrane</location>
        <topology evidence="1">Single-pass type IV membrane protein</topology>
    </subcellularLocation>
</comment>
<reference evidence="13 14" key="1">
    <citation type="journal article" date="2018" name="Mol. Biol. Evol.">
        <title>Broad Genomic Sampling Reveals a Smut Pathogenic Ancestry of the Fungal Clade Ustilaginomycotina.</title>
        <authorList>
            <person name="Kijpornyongpan T."/>
            <person name="Mondo S.J."/>
            <person name="Barry K."/>
            <person name="Sandor L."/>
            <person name="Lee J."/>
            <person name="Lipzen A."/>
            <person name="Pangilinan J."/>
            <person name="LaButti K."/>
            <person name="Hainaut M."/>
            <person name="Henrissat B."/>
            <person name="Grigoriev I.V."/>
            <person name="Spatafora J.W."/>
            <person name="Aime M.C."/>
        </authorList>
    </citation>
    <scope>NUCLEOTIDE SEQUENCE [LARGE SCALE GENOMIC DNA]</scope>
    <source>
        <strain evidence="13 14">MCA 4198</strain>
    </source>
</reference>
<evidence type="ECO:0000256" key="9">
    <source>
        <dbReference type="ARBA" id="ARBA00023136"/>
    </source>
</evidence>
<evidence type="ECO:0000313" key="13">
    <source>
        <dbReference type="EMBL" id="PWN90761.1"/>
    </source>
</evidence>
<keyword evidence="4 11" id="KW-0812">Transmembrane</keyword>
<dbReference type="GO" id="GO:0006886">
    <property type="term" value="P:intracellular protein transport"/>
    <property type="evidence" value="ECO:0007669"/>
    <property type="project" value="InterPro"/>
</dbReference>
<feature type="region of interest" description="Disordered" evidence="10">
    <location>
        <begin position="1"/>
        <end position="22"/>
    </location>
</feature>
<dbReference type="GeneID" id="37043728"/>
<dbReference type="RefSeq" id="XP_025377959.1">
    <property type="nucleotide sequence ID" value="XM_025521812.1"/>
</dbReference>
<dbReference type="FunCoup" id="A0A316YNG7">
    <property type="interactions" value="393"/>
</dbReference>
<organism evidence="13 14">
    <name type="scientific">Acaromyces ingoldii</name>
    <dbReference type="NCBI Taxonomy" id="215250"/>
    <lineage>
        <taxon>Eukaryota</taxon>
        <taxon>Fungi</taxon>
        <taxon>Dikarya</taxon>
        <taxon>Basidiomycota</taxon>
        <taxon>Ustilaginomycotina</taxon>
        <taxon>Exobasidiomycetes</taxon>
        <taxon>Exobasidiales</taxon>
        <taxon>Cryptobasidiaceae</taxon>
        <taxon>Acaromyces</taxon>
    </lineage>
</organism>
<evidence type="ECO:0000256" key="7">
    <source>
        <dbReference type="ARBA" id="ARBA00023034"/>
    </source>
</evidence>
<dbReference type="STRING" id="215250.A0A316YNG7"/>
<dbReference type="CDD" id="cd15845">
    <property type="entry name" value="SNARE_syntaxin16"/>
    <property type="match status" value="1"/>
</dbReference>
<comment type="similarity">
    <text evidence="2">Belongs to the syntaxin family.</text>
</comment>
<gene>
    <name evidence="13" type="ORF">FA10DRAFT_267194</name>
</gene>
<keyword evidence="7" id="KW-0333">Golgi apparatus</keyword>
<feature type="transmembrane region" description="Helical" evidence="11">
    <location>
        <begin position="399"/>
        <end position="419"/>
    </location>
</feature>
<feature type="compositionally biased region" description="Basic and acidic residues" evidence="10">
    <location>
        <begin position="279"/>
        <end position="293"/>
    </location>
</feature>
<accession>A0A316YNG7</accession>
<dbReference type="SMART" id="SM00397">
    <property type="entry name" value="t_SNARE"/>
    <property type="match status" value="1"/>
</dbReference>
<dbReference type="InterPro" id="IPR045242">
    <property type="entry name" value="Syntaxin"/>
</dbReference>
<keyword evidence="14" id="KW-1185">Reference proteome</keyword>
<dbReference type="OrthoDB" id="10251371at2759"/>
<keyword evidence="9 11" id="KW-0472">Membrane</keyword>
<dbReference type="GO" id="GO:0031201">
    <property type="term" value="C:SNARE complex"/>
    <property type="evidence" value="ECO:0007669"/>
    <property type="project" value="TreeGrafter"/>
</dbReference>
<dbReference type="Proteomes" id="UP000245768">
    <property type="component" value="Unassembled WGS sequence"/>
</dbReference>
<proteinExistence type="inferred from homology"/>
<dbReference type="PROSITE" id="PS50192">
    <property type="entry name" value="T_SNARE"/>
    <property type="match status" value="1"/>
</dbReference>
<evidence type="ECO:0000256" key="1">
    <source>
        <dbReference type="ARBA" id="ARBA00004409"/>
    </source>
</evidence>
<evidence type="ECO:0000256" key="8">
    <source>
        <dbReference type="ARBA" id="ARBA00023054"/>
    </source>
</evidence>
<dbReference type="GO" id="GO:0048278">
    <property type="term" value="P:vesicle docking"/>
    <property type="evidence" value="ECO:0007669"/>
    <property type="project" value="TreeGrafter"/>
</dbReference>
<keyword evidence="6 11" id="KW-1133">Transmembrane helix</keyword>
<sequence length="432" mass="47211">MSTGSSTPTHGQGAPSYASTSATPFLGVTRSRTLLFLSYRDSVPRGPRSRNGARGGRGGFDFDVNGGGGSGRSSGEYGDGGKGKGKAKAVPPKRRARGAYFDASGELKEEEEEGLMAEDAANSYPPPAYSVDMGALPPKWVDTTDEVDSILNTLRPKIAQLDKLHAKHILPGFTDRTDEEREIERETTEITREFRKCSRLIANLSQDTKLLARSGKSSAREIAMAQNVQTALATRVQDASGAFRKKQSNYMQRLRGHEIRHQDIQSQSGMGGGNAAQAKARDNETAVREDMELSRQQLASSKSNQSQSQAQLLLDEEAAPTLADDDIVQRDREIDQIAKSIAELAELFQDLSALVIDQGTMLDRIDFNIEHMGQDMNAAVEELGKATQYQKRTSRGQCILFLILLIFLCITIIIVKPFWRYITAPTSAAPPA</sequence>
<dbReference type="PROSITE" id="PS00914">
    <property type="entry name" value="SYNTAXIN"/>
    <property type="match status" value="1"/>
</dbReference>
<evidence type="ECO:0000259" key="12">
    <source>
        <dbReference type="PROSITE" id="PS50192"/>
    </source>
</evidence>
<feature type="compositionally biased region" description="Basic residues" evidence="10">
    <location>
        <begin position="83"/>
        <end position="96"/>
    </location>
</feature>
<dbReference type="Gene3D" id="1.20.58.70">
    <property type="match status" value="1"/>
</dbReference>
<evidence type="ECO:0000313" key="14">
    <source>
        <dbReference type="Proteomes" id="UP000245768"/>
    </source>
</evidence>
<feature type="region of interest" description="Disordered" evidence="10">
    <location>
        <begin position="42"/>
        <end position="96"/>
    </location>
</feature>
<feature type="domain" description="T-SNARE coiled-coil homology" evidence="12">
    <location>
        <begin position="324"/>
        <end position="386"/>
    </location>
</feature>
<feature type="compositionally biased region" description="Low complexity" evidence="10">
    <location>
        <begin position="296"/>
        <end position="311"/>
    </location>
</feature>
<dbReference type="PANTHER" id="PTHR19957">
    <property type="entry name" value="SYNTAXIN"/>
    <property type="match status" value="1"/>
</dbReference>
<dbReference type="PANTHER" id="PTHR19957:SF83">
    <property type="entry name" value="SYNTAXIN-16"/>
    <property type="match status" value="1"/>
</dbReference>
<dbReference type="InterPro" id="IPR000727">
    <property type="entry name" value="T_SNARE_dom"/>
</dbReference>
<dbReference type="GO" id="GO:0000139">
    <property type="term" value="C:Golgi membrane"/>
    <property type="evidence" value="ECO:0007669"/>
    <property type="project" value="UniProtKB-SubCell"/>
</dbReference>
<dbReference type="GO" id="GO:0006906">
    <property type="term" value="P:vesicle fusion"/>
    <property type="evidence" value="ECO:0007669"/>
    <property type="project" value="TreeGrafter"/>
</dbReference>
<evidence type="ECO:0000256" key="6">
    <source>
        <dbReference type="ARBA" id="ARBA00022989"/>
    </source>
</evidence>
<evidence type="ECO:0000256" key="4">
    <source>
        <dbReference type="ARBA" id="ARBA00022692"/>
    </source>
</evidence>
<evidence type="ECO:0000256" key="11">
    <source>
        <dbReference type="SAM" id="Phobius"/>
    </source>
</evidence>
<dbReference type="AlphaFoldDB" id="A0A316YNG7"/>
<keyword evidence="3" id="KW-0813">Transport</keyword>
<evidence type="ECO:0000256" key="5">
    <source>
        <dbReference type="ARBA" id="ARBA00022927"/>
    </source>
</evidence>
<dbReference type="GO" id="GO:0005484">
    <property type="term" value="F:SNAP receptor activity"/>
    <property type="evidence" value="ECO:0007669"/>
    <property type="project" value="InterPro"/>
</dbReference>
<evidence type="ECO:0000256" key="3">
    <source>
        <dbReference type="ARBA" id="ARBA00022448"/>
    </source>
</evidence>
<keyword evidence="8" id="KW-0175">Coiled coil</keyword>
<dbReference type="EMBL" id="KZ819636">
    <property type="protein sequence ID" value="PWN90761.1"/>
    <property type="molecule type" value="Genomic_DNA"/>
</dbReference>